<dbReference type="GO" id="GO:0042840">
    <property type="term" value="P:D-glucuronate catabolic process"/>
    <property type="evidence" value="ECO:0007669"/>
    <property type="project" value="TreeGrafter"/>
</dbReference>
<feature type="binding site" evidence="6">
    <location>
        <position position="260"/>
    </location>
    <ligand>
        <name>Zn(2+)</name>
        <dbReference type="ChEBI" id="CHEBI:29105"/>
    </ligand>
</feature>
<comment type="catalytic activity">
    <reaction evidence="1 6">
        <text>5-dehydro-4-deoxy-D-glucuronate = 3-deoxy-D-glycero-2,5-hexodiulosonate</text>
        <dbReference type="Rhea" id="RHEA:23896"/>
        <dbReference type="ChEBI" id="CHEBI:17117"/>
        <dbReference type="ChEBI" id="CHEBI:29071"/>
        <dbReference type="EC" id="5.3.1.17"/>
    </reaction>
</comment>
<keyword evidence="3 6" id="KW-0479">Metal-binding</keyword>
<dbReference type="PANTHER" id="PTHR38461:SF1">
    <property type="entry name" value="4-DEOXY-L-THREO-5-HEXOSULOSE-URONATE KETOL-ISOMERASE"/>
    <property type="match status" value="1"/>
</dbReference>
<dbReference type="EMBL" id="RBKU01000001">
    <property type="protein sequence ID" value="RKR80919.1"/>
    <property type="molecule type" value="Genomic_DNA"/>
</dbReference>
<dbReference type="CDD" id="cd20491">
    <property type="entry name" value="cupin_KduI_C"/>
    <property type="match status" value="1"/>
</dbReference>
<gene>
    <name evidence="6" type="primary">kduI</name>
    <name evidence="7" type="ORF">BDD43_1057</name>
</gene>
<evidence type="ECO:0000256" key="4">
    <source>
        <dbReference type="ARBA" id="ARBA00022833"/>
    </source>
</evidence>
<comment type="function">
    <text evidence="6">Catalyzes the isomerization of 5-dehydro-4-deoxy-D-glucuronate to 3-deoxy-D-glycero-2,5-hexodiulosonate.</text>
</comment>
<evidence type="ECO:0000256" key="2">
    <source>
        <dbReference type="ARBA" id="ARBA00008086"/>
    </source>
</evidence>
<comment type="caution">
    <text evidence="7">The sequence shown here is derived from an EMBL/GenBank/DDBJ whole genome shotgun (WGS) entry which is preliminary data.</text>
</comment>
<dbReference type="Proteomes" id="UP000268007">
    <property type="component" value="Unassembled WGS sequence"/>
</dbReference>
<dbReference type="PIRSF" id="PIRSF006625">
    <property type="entry name" value="KduI"/>
    <property type="match status" value="1"/>
</dbReference>
<name>A0A495IYM1_9SPHI</name>
<evidence type="ECO:0000256" key="6">
    <source>
        <dbReference type="HAMAP-Rule" id="MF_00687"/>
    </source>
</evidence>
<keyword evidence="4 6" id="KW-0862">Zinc</keyword>
<evidence type="ECO:0000256" key="1">
    <source>
        <dbReference type="ARBA" id="ARBA00000552"/>
    </source>
</evidence>
<dbReference type="Gene3D" id="2.60.120.520">
    <property type="entry name" value="pectin degrading enzyme 5-keto 4- deoxyuronate isomerase, domain 1"/>
    <property type="match status" value="1"/>
</dbReference>
<dbReference type="InterPro" id="IPR021120">
    <property type="entry name" value="KduI/IolB_isomerase"/>
</dbReference>
<keyword evidence="8" id="KW-1185">Reference proteome</keyword>
<dbReference type="CDD" id="cd20294">
    <property type="entry name" value="cupin_KduI_N"/>
    <property type="match status" value="1"/>
</dbReference>
<feature type="binding site" evidence="6">
    <location>
        <position position="211"/>
    </location>
    <ligand>
        <name>Zn(2+)</name>
        <dbReference type="ChEBI" id="CHEBI:29105"/>
    </ligand>
</feature>
<organism evidence="7 8">
    <name type="scientific">Mucilaginibacter gracilis</name>
    <dbReference type="NCBI Taxonomy" id="423350"/>
    <lineage>
        <taxon>Bacteria</taxon>
        <taxon>Pseudomonadati</taxon>
        <taxon>Bacteroidota</taxon>
        <taxon>Sphingobacteriia</taxon>
        <taxon>Sphingobacteriales</taxon>
        <taxon>Sphingobacteriaceae</taxon>
        <taxon>Mucilaginibacter</taxon>
    </lineage>
</organism>
<comment type="pathway">
    <text evidence="6">Glycan metabolism; pectin degradation; 2-dehydro-3-deoxy-D-gluconate from pectin: step 4/5.</text>
</comment>
<evidence type="ECO:0000313" key="7">
    <source>
        <dbReference type="EMBL" id="RKR80919.1"/>
    </source>
</evidence>
<dbReference type="SUPFAM" id="SSF51182">
    <property type="entry name" value="RmlC-like cupins"/>
    <property type="match status" value="1"/>
</dbReference>
<dbReference type="Gene3D" id="2.60.120.10">
    <property type="entry name" value="Jelly Rolls"/>
    <property type="match status" value="1"/>
</dbReference>
<feature type="binding site" evidence="6">
    <location>
        <position position="218"/>
    </location>
    <ligand>
        <name>Zn(2+)</name>
        <dbReference type="ChEBI" id="CHEBI:29105"/>
    </ligand>
</feature>
<accession>A0A495IYM1</accession>
<keyword evidence="5 6" id="KW-0413">Isomerase</keyword>
<feature type="binding site" evidence="6">
    <location>
        <position position="213"/>
    </location>
    <ligand>
        <name>Zn(2+)</name>
        <dbReference type="ChEBI" id="CHEBI:29105"/>
    </ligand>
</feature>
<dbReference type="InterPro" id="IPR007045">
    <property type="entry name" value="KduI"/>
</dbReference>
<dbReference type="GO" id="GO:0045490">
    <property type="term" value="P:pectin catabolic process"/>
    <property type="evidence" value="ECO:0007669"/>
    <property type="project" value="UniProtKB-UniRule"/>
</dbReference>
<dbReference type="UniPathway" id="UPA00545">
    <property type="reaction ID" value="UER00826"/>
</dbReference>
<dbReference type="Pfam" id="PF04962">
    <property type="entry name" value="KduI"/>
    <property type="match status" value="1"/>
</dbReference>
<dbReference type="GO" id="GO:0008697">
    <property type="term" value="F:4-deoxy-L-threo-5-hexosulose-uronate ketol-isomerase activity"/>
    <property type="evidence" value="ECO:0007669"/>
    <property type="project" value="UniProtKB-UniRule"/>
</dbReference>
<dbReference type="GO" id="GO:0008270">
    <property type="term" value="F:zinc ion binding"/>
    <property type="evidence" value="ECO:0007669"/>
    <property type="project" value="UniProtKB-UniRule"/>
</dbReference>
<dbReference type="InterPro" id="IPR027449">
    <property type="entry name" value="KduI_N"/>
</dbReference>
<protein>
    <recommendedName>
        <fullName evidence="6">4-deoxy-L-threo-5-hexosulose-uronate ketol-isomerase</fullName>
        <ecNumber evidence="6">5.3.1.17</ecNumber>
    </recommendedName>
    <alternativeName>
        <fullName evidence="6">5-keto-4-deoxyuronate isomerase</fullName>
    </alternativeName>
    <alternativeName>
        <fullName evidence="6">DKI isomerase</fullName>
    </alternativeName>
</protein>
<reference evidence="7 8" key="1">
    <citation type="submission" date="2018-10" db="EMBL/GenBank/DDBJ databases">
        <title>Genomic Encyclopedia of Archaeal and Bacterial Type Strains, Phase II (KMG-II): from individual species to whole genera.</title>
        <authorList>
            <person name="Goeker M."/>
        </authorList>
    </citation>
    <scope>NUCLEOTIDE SEQUENCE [LARGE SCALE GENOMIC DNA]</scope>
    <source>
        <strain evidence="7 8">DSM 18602</strain>
    </source>
</reference>
<dbReference type="GO" id="GO:0019698">
    <property type="term" value="P:D-galacturonate catabolic process"/>
    <property type="evidence" value="ECO:0007669"/>
    <property type="project" value="TreeGrafter"/>
</dbReference>
<dbReference type="InterPro" id="IPR014710">
    <property type="entry name" value="RmlC-like_jellyroll"/>
</dbReference>
<dbReference type="PANTHER" id="PTHR38461">
    <property type="entry name" value="4-DEOXY-L-THREO-5-HEXOSULOSE-URONATE KETOL-ISOMERASE"/>
    <property type="match status" value="1"/>
</dbReference>
<evidence type="ECO:0000256" key="3">
    <source>
        <dbReference type="ARBA" id="ARBA00022723"/>
    </source>
</evidence>
<comment type="similarity">
    <text evidence="2 6">Belongs to the KduI family.</text>
</comment>
<dbReference type="InterPro" id="IPR011051">
    <property type="entry name" value="RmlC_Cupin_sf"/>
</dbReference>
<proteinExistence type="inferred from homology"/>
<dbReference type="EC" id="5.3.1.17" evidence="6"/>
<comment type="cofactor">
    <cofactor evidence="6">
        <name>Zn(2+)</name>
        <dbReference type="ChEBI" id="CHEBI:29105"/>
    </cofactor>
    <text evidence="6">Binds 1 zinc ion per subunit.</text>
</comment>
<dbReference type="AlphaFoldDB" id="A0A495IYM1"/>
<dbReference type="NCBIfam" id="NF002091">
    <property type="entry name" value="PRK00924.1"/>
    <property type="match status" value="1"/>
</dbReference>
<evidence type="ECO:0000313" key="8">
    <source>
        <dbReference type="Proteomes" id="UP000268007"/>
    </source>
</evidence>
<sequence>MKASAESYSNRWNQNNNMEQRYHNSAKEVSTMTTAELRGNFLVDSLMKADEIEFVYSHYDRVIVGSAVPAKGPITLPNYAELRAEYFLERRELGIINIGGAGEIIVDGQTFAINKLDCVFAGKGSKEVIFKSLDAANPAMYYLLSAPAHKEYPAALLKKEDATPVSIGSAETSNARTIYKYIHLDGIRSCQLVMGLTVLSTGSVWNTMPSHTHDRRMEMYFYFDVTPGQVVLHLMGEPQQTKHLVMKNNEAVISPPWSIHSGCGTANYSFIWGMAGENQVYSDMDPVAIDELK</sequence>
<evidence type="ECO:0000256" key="5">
    <source>
        <dbReference type="ARBA" id="ARBA00023235"/>
    </source>
</evidence>
<dbReference type="HAMAP" id="MF_00687">
    <property type="entry name" value="KduI"/>
    <property type="match status" value="1"/>
</dbReference>